<dbReference type="EMBL" id="LR862134">
    <property type="protein sequence ID" value="CAD1839584.1"/>
    <property type="molecule type" value="Genomic_DNA"/>
</dbReference>
<feature type="domain" description="Tf2-1-like SH3-like" evidence="1">
    <location>
        <begin position="6"/>
        <end position="55"/>
    </location>
</feature>
<dbReference type="Pfam" id="PF24626">
    <property type="entry name" value="SH3_Tf2-1"/>
    <property type="match status" value="1"/>
</dbReference>
<sequence length="129" mass="15470">MRGVERFGVQGKLSPRYIGPYEMFERVGVVAYRLALPSQLVDVHNVFHVSNLRKYIHNPEHAMLYEPLELREDLSYKKFPVSVIAREVRKLRNREIPYVKVWWSNHDDREATWELESEMKAHHPHLFEE</sequence>
<dbReference type="AlphaFoldDB" id="A0A6V7Q8Q4"/>
<gene>
    <name evidence="2" type="ORF">CB5_LOCUS22795</name>
</gene>
<proteinExistence type="predicted"/>
<protein>
    <recommendedName>
        <fullName evidence="1">Tf2-1-like SH3-like domain-containing protein</fullName>
    </recommendedName>
</protein>
<reference evidence="2" key="1">
    <citation type="submission" date="2020-07" db="EMBL/GenBank/DDBJ databases">
        <authorList>
            <person name="Lin J."/>
        </authorList>
    </citation>
    <scope>NUCLEOTIDE SEQUENCE</scope>
</reference>
<dbReference type="InterPro" id="IPR056924">
    <property type="entry name" value="SH3_Tf2-1"/>
</dbReference>
<name>A0A6V7Q8Q4_ANACO</name>
<evidence type="ECO:0000313" key="2">
    <source>
        <dbReference type="EMBL" id="CAD1839584.1"/>
    </source>
</evidence>
<organism evidence="2">
    <name type="scientific">Ananas comosus var. bracteatus</name>
    <name type="common">red pineapple</name>
    <dbReference type="NCBI Taxonomy" id="296719"/>
    <lineage>
        <taxon>Eukaryota</taxon>
        <taxon>Viridiplantae</taxon>
        <taxon>Streptophyta</taxon>
        <taxon>Embryophyta</taxon>
        <taxon>Tracheophyta</taxon>
        <taxon>Spermatophyta</taxon>
        <taxon>Magnoliopsida</taxon>
        <taxon>Liliopsida</taxon>
        <taxon>Poales</taxon>
        <taxon>Bromeliaceae</taxon>
        <taxon>Bromelioideae</taxon>
        <taxon>Ananas</taxon>
    </lineage>
</organism>
<accession>A0A6V7Q8Q4</accession>
<evidence type="ECO:0000259" key="1">
    <source>
        <dbReference type="Pfam" id="PF24626"/>
    </source>
</evidence>
<dbReference type="PANTHER" id="PTHR46148">
    <property type="entry name" value="CHROMO DOMAIN-CONTAINING PROTEIN"/>
    <property type="match status" value="1"/>
</dbReference>
<dbReference type="PANTHER" id="PTHR46148:SF60">
    <property type="entry name" value="CHROMO DOMAIN-CONTAINING PROTEIN"/>
    <property type="match status" value="1"/>
</dbReference>